<comment type="caution">
    <text evidence="13">The sequence shown here is derived from an EMBL/GenBank/DDBJ whole genome shotgun (WGS) entry which is preliminary data.</text>
</comment>
<dbReference type="EC" id="2.7.13.3" evidence="3"/>
<dbReference type="Pfam" id="PF02518">
    <property type="entry name" value="HATPase_c"/>
    <property type="match status" value="1"/>
</dbReference>
<evidence type="ECO:0000256" key="1">
    <source>
        <dbReference type="ARBA" id="ARBA00000085"/>
    </source>
</evidence>
<dbReference type="GO" id="GO:0005524">
    <property type="term" value="F:ATP binding"/>
    <property type="evidence" value="ECO:0007669"/>
    <property type="project" value="UniProtKB-KW"/>
</dbReference>
<evidence type="ECO:0000256" key="2">
    <source>
        <dbReference type="ARBA" id="ARBA00004651"/>
    </source>
</evidence>
<evidence type="ECO:0000256" key="9">
    <source>
        <dbReference type="ARBA" id="ARBA00022840"/>
    </source>
</evidence>
<keyword evidence="6" id="KW-0808">Transferase</keyword>
<evidence type="ECO:0000259" key="12">
    <source>
        <dbReference type="PROSITE" id="PS50885"/>
    </source>
</evidence>
<gene>
    <name evidence="13" type="ORF">RGQ15_14850</name>
</gene>
<keyword evidence="8" id="KW-0418">Kinase</keyword>
<evidence type="ECO:0000256" key="5">
    <source>
        <dbReference type="ARBA" id="ARBA00022553"/>
    </source>
</evidence>
<proteinExistence type="predicted"/>
<keyword evidence="7" id="KW-0547">Nucleotide-binding</keyword>
<dbReference type="SUPFAM" id="SSF55874">
    <property type="entry name" value="ATPase domain of HSP90 chaperone/DNA topoisomerase II/histidine kinase"/>
    <property type="match status" value="1"/>
</dbReference>
<dbReference type="InterPro" id="IPR036890">
    <property type="entry name" value="HATPase_C_sf"/>
</dbReference>
<dbReference type="PANTHER" id="PTHR44936">
    <property type="entry name" value="SENSOR PROTEIN CREC"/>
    <property type="match status" value="1"/>
</dbReference>
<evidence type="ECO:0000256" key="8">
    <source>
        <dbReference type="ARBA" id="ARBA00022777"/>
    </source>
</evidence>
<protein>
    <recommendedName>
        <fullName evidence="3">histidine kinase</fullName>
        <ecNumber evidence="3">2.7.13.3</ecNumber>
    </recommendedName>
</protein>
<dbReference type="CDD" id="cd00075">
    <property type="entry name" value="HATPase"/>
    <property type="match status" value="1"/>
</dbReference>
<dbReference type="Pfam" id="PF00512">
    <property type="entry name" value="HisKA"/>
    <property type="match status" value="1"/>
</dbReference>
<keyword evidence="10" id="KW-0812">Transmembrane</keyword>
<dbReference type="Pfam" id="PF00672">
    <property type="entry name" value="HAMP"/>
    <property type="match status" value="1"/>
</dbReference>
<dbReference type="InterPro" id="IPR036097">
    <property type="entry name" value="HisK_dim/P_sf"/>
</dbReference>
<evidence type="ECO:0000259" key="11">
    <source>
        <dbReference type="PROSITE" id="PS50109"/>
    </source>
</evidence>
<evidence type="ECO:0000313" key="14">
    <source>
        <dbReference type="Proteomes" id="UP001269144"/>
    </source>
</evidence>
<evidence type="ECO:0000256" key="7">
    <source>
        <dbReference type="ARBA" id="ARBA00022741"/>
    </source>
</evidence>
<keyword evidence="10" id="KW-0472">Membrane</keyword>
<dbReference type="SUPFAM" id="SSF47384">
    <property type="entry name" value="Homodimeric domain of signal transducing histidine kinase"/>
    <property type="match status" value="1"/>
</dbReference>
<dbReference type="SMART" id="SM00387">
    <property type="entry name" value="HATPase_c"/>
    <property type="match status" value="1"/>
</dbReference>
<dbReference type="InterPro" id="IPR050980">
    <property type="entry name" value="2C_sensor_his_kinase"/>
</dbReference>
<sequence>MKGLLARLKPDGLAARFAILLVLALLGANLIAAFLLAREGTSFDRAMRLQGDAHRLAALVEALEHADPATALSLPQRSSTGFTRFSVEPGPLEMPHTRRLPDHEAQLMLNVPDRAIEIHEAGPPRGGQDRAALLLVSVRLQKGFLAGHWLNALAYPLPSRQAWKWKMGFFVPLAASLLGTLIVGGIFIRRMTLPLSDLAEAARAAGRGERKARVAERGASEIRKAAAAFNDMQRRIAGFETDRLRLLAAVGHDLRTPITGLRIRAELLDDEEQREGMIRVLDEMAVMAEELLHAAGTGSPGEDAQDSDLDRMLAQLCADRGIDYSPTAPLHLAVRPVAMRRAIGNILDNALRYAGAPLVRLSCDHASALIRIEDGGPGIPERILDQICEPFIRGEGSRSTETGGVGLGLSIARDVIRHHGGSLSLRNRSQGGLSVEIHLPTTPSRQAGCDGHQFLPV</sequence>
<feature type="transmembrane region" description="Helical" evidence="10">
    <location>
        <begin position="13"/>
        <end position="37"/>
    </location>
</feature>
<dbReference type="CDD" id="cd00082">
    <property type="entry name" value="HisKA"/>
    <property type="match status" value="1"/>
</dbReference>
<keyword evidence="4" id="KW-1003">Cell membrane</keyword>
<dbReference type="InterPro" id="IPR003594">
    <property type="entry name" value="HATPase_dom"/>
</dbReference>
<dbReference type="PROSITE" id="PS50109">
    <property type="entry name" value="HIS_KIN"/>
    <property type="match status" value="1"/>
</dbReference>
<dbReference type="PRINTS" id="PR00344">
    <property type="entry name" value="BCTRLSENSOR"/>
</dbReference>
<dbReference type="RefSeq" id="WP_311161270.1">
    <property type="nucleotide sequence ID" value="NZ_JAVQLW010000002.1"/>
</dbReference>
<evidence type="ECO:0000256" key="4">
    <source>
        <dbReference type="ARBA" id="ARBA00022475"/>
    </source>
</evidence>
<dbReference type="PANTHER" id="PTHR44936:SF10">
    <property type="entry name" value="SENSOR PROTEIN RSTB"/>
    <property type="match status" value="1"/>
</dbReference>
<dbReference type="InterPro" id="IPR003661">
    <property type="entry name" value="HisK_dim/P_dom"/>
</dbReference>
<reference evidence="14" key="1">
    <citation type="submission" date="2023-07" db="EMBL/GenBank/DDBJ databases">
        <title>Paracoccus sp. MBLB3053 whole genome sequence.</title>
        <authorList>
            <person name="Hwang C.Y."/>
            <person name="Cho E.-S."/>
            <person name="Seo M.-J."/>
        </authorList>
    </citation>
    <scope>NUCLEOTIDE SEQUENCE [LARGE SCALE GENOMIC DNA]</scope>
    <source>
        <strain evidence="14">MBLB3053</strain>
    </source>
</reference>
<feature type="transmembrane region" description="Helical" evidence="10">
    <location>
        <begin position="169"/>
        <end position="188"/>
    </location>
</feature>
<dbReference type="Gene3D" id="3.30.565.10">
    <property type="entry name" value="Histidine kinase-like ATPase, C-terminal domain"/>
    <property type="match status" value="1"/>
</dbReference>
<accession>A0ABU2HVT0</accession>
<keyword evidence="9 13" id="KW-0067">ATP-binding</keyword>
<dbReference type="PROSITE" id="PS50885">
    <property type="entry name" value="HAMP"/>
    <property type="match status" value="1"/>
</dbReference>
<dbReference type="InterPro" id="IPR003660">
    <property type="entry name" value="HAMP_dom"/>
</dbReference>
<comment type="catalytic activity">
    <reaction evidence="1">
        <text>ATP + protein L-histidine = ADP + protein N-phospho-L-histidine.</text>
        <dbReference type="EC" id="2.7.13.3"/>
    </reaction>
</comment>
<evidence type="ECO:0000256" key="6">
    <source>
        <dbReference type="ARBA" id="ARBA00022679"/>
    </source>
</evidence>
<evidence type="ECO:0000313" key="13">
    <source>
        <dbReference type="EMBL" id="MDS9468842.1"/>
    </source>
</evidence>
<feature type="domain" description="Histidine kinase" evidence="11">
    <location>
        <begin position="249"/>
        <end position="443"/>
    </location>
</feature>
<evidence type="ECO:0000256" key="10">
    <source>
        <dbReference type="SAM" id="Phobius"/>
    </source>
</evidence>
<name>A0ABU2HVT0_9RHOB</name>
<dbReference type="EMBL" id="JAVQLW010000002">
    <property type="protein sequence ID" value="MDS9468842.1"/>
    <property type="molecule type" value="Genomic_DNA"/>
</dbReference>
<keyword evidence="14" id="KW-1185">Reference proteome</keyword>
<keyword evidence="10" id="KW-1133">Transmembrane helix</keyword>
<keyword evidence="5" id="KW-0597">Phosphoprotein</keyword>
<dbReference type="Gene3D" id="1.10.287.130">
    <property type="match status" value="1"/>
</dbReference>
<comment type="subcellular location">
    <subcellularLocation>
        <location evidence="2">Cell membrane</location>
        <topology evidence="2">Multi-pass membrane protein</topology>
    </subcellularLocation>
</comment>
<evidence type="ECO:0000256" key="3">
    <source>
        <dbReference type="ARBA" id="ARBA00012438"/>
    </source>
</evidence>
<dbReference type="InterPro" id="IPR004358">
    <property type="entry name" value="Sig_transdc_His_kin-like_C"/>
</dbReference>
<feature type="domain" description="HAMP" evidence="12">
    <location>
        <begin position="189"/>
        <end position="241"/>
    </location>
</feature>
<dbReference type="InterPro" id="IPR005467">
    <property type="entry name" value="His_kinase_dom"/>
</dbReference>
<dbReference type="Proteomes" id="UP001269144">
    <property type="component" value="Unassembled WGS sequence"/>
</dbReference>
<dbReference type="SMART" id="SM00304">
    <property type="entry name" value="HAMP"/>
    <property type="match status" value="1"/>
</dbReference>
<dbReference type="SMART" id="SM00388">
    <property type="entry name" value="HisKA"/>
    <property type="match status" value="1"/>
</dbReference>
<organism evidence="13 14">
    <name type="scientific">Paracoccus aurantius</name>
    <dbReference type="NCBI Taxonomy" id="3073814"/>
    <lineage>
        <taxon>Bacteria</taxon>
        <taxon>Pseudomonadati</taxon>
        <taxon>Pseudomonadota</taxon>
        <taxon>Alphaproteobacteria</taxon>
        <taxon>Rhodobacterales</taxon>
        <taxon>Paracoccaceae</taxon>
        <taxon>Paracoccus</taxon>
    </lineage>
</organism>